<organism evidence="1 2">
    <name type="scientific">Brassica rapa subsp. trilocularis</name>
    <dbReference type="NCBI Taxonomy" id="1813537"/>
    <lineage>
        <taxon>Eukaryota</taxon>
        <taxon>Viridiplantae</taxon>
        <taxon>Streptophyta</taxon>
        <taxon>Embryophyta</taxon>
        <taxon>Tracheophyta</taxon>
        <taxon>Spermatophyta</taxon>
        <taxon>Magnoliopsida</taxon>
        <taxon>eudicotyledons</taxon>
        <taxon>Gunneridae</taxon>
        <taxon>Pentapetalae</taxon>
        <taxon>rosids</taxon>
        <taxon>malvids</taxon>
        <taxon>Brassicales</taxon>
        <taxon>Brassicaceae</taxon>
        <taxon>Brassiceae</taxon>
        <taxon>Brassica</taxon>
    </lineage>
</organism>
<comment type="caution">
    <text evidence="1">The sequence shown here is derived from an EMBL/GenBank/DDBJ whole genome shotgun (WGS) entry which is preliminary data.</text>
</comment>
<proteinExistence type="predicted"/>
<gene>
    <name evidence="1" type="primary">A05g501940.1_BraROA</name>
    <name evidence="1" type="ORF">IGI04_018380</name>
</gene>
<dbReference type="Proteomes" id="UP000823674">
    <property type="component" value="Chromosome A05"/>
</dbReference>
<reference evidence="1 2" key="1">
    <citation type="submission" date="2021-03" db="EMBL/GenBank/DDBJ databases">
        <authorList>
            <person name="King G.J."/>
            <person name="Bancroft I."/>
            <person name="Baten A."/>
            <person name="Bloomfield J."/>
            <person name="Borpatragohain P."/>
            <person name="He Z."/>
            <person name="Irish N."/>
            <person name="Irwin J."/>
            <person name="Liu K."/>
            <person name="Mauleon R.P."/>
            <person name="Moore J."/>
            <person name="Morris R."/>
            <person name="Ostergaard L."/>
            <person name="Wang B."/>
            <person name="Wells R."/>
        </authorList>
    </citation>
    <scope>NUCLEOTIDE SEQUENCE [LARGE SCALE GENOMIC DNA]</scope>
    <source>
        <strain evidence="1">R-o-18</strain>
        <tissue evidence="1">Leaf</tissue>
    </source>
</reference>
<accession>A0ABQ7MF61</accession>
<evidence type="ECO:0000313" key="1">
    <source>
        <dbReference type="EMBL" id="KAG5396566.1"/>
    </source>
</evidence>
<evidence type="ECO:0000313" key="2">
    <source>
        <dbReference type="Proteomes" id="UP000823674"/>
    </source>
</evidence>
<protein>
    <submittedName>
        <fullName evidence="1">Uncharacterized protein</fullName>
    </submittedName>
</protein>
<name>A0ABQ7MF61_BRACM</name>
<keyword evidence="2" id="KW-1185">Reference proteome</keyword>
<dbReference type="EMBL" id="JADBGQ010000005">
    <property type="protein sequence ID" value="KAG5396566.1"/>
    <property type="molecule type" value="Genomic_DNA"/>
</dbReference>
<sequence>MAIAQVFLSDSKSGRCSSSSEMRLPLVVLLLISICHAIFEVSKFVCFMVKLDIFLQICQRES</sequence>